<dbReference type="EMBL" id="JAODUO010001470">
    <property type="protein sequence ID" value="KAK2163277.1"/>
    <property type="molecule type" value="Genomic_DNA"/>
</dbReference>
<evidence type="ECO:0000313" key="4">
    <source>
        <dbReference type="Proteomes" id="UP001209878"/>
    </source>
</evidence>
<comment type="caution">
    <text evidence="3">The sequence shown here is derived from an EMBL/GenBank/DDBJ whole genome shotgun (WGS) entry which is preliminary data.</text>
</comment>
<reference evidence="3" key="1">
    <citation type="journal article" date="2023" name="Mol. Biol. Evol.">
        <title>Third-Generation Sequencing Reveals the Adaptive Role of the Epigenome in Three Deep-Sea Polychaetes.</title>
        <authorList>
            <person name="Perez M."/>
            <person name="Aroh O."/>
            <person name="Sun Y."/>
            <person name="Lan Y."/>
            <person name="Juniper S.K."/>
            <person name="Young C.R."/>
            <person name="Angers B."/>
            <person name="Qian P.Y."/>
        </authorList>
    </citation>
    <scope>NUCLEOTIDE SEQUENCE</scope>
    <source>
        <strain evidence="3">R07B-5</strain>
    </source>
</reference>
<proteinExistence type="predicted"/>
<evidence type="ECO:0000313" key="3">
    <source>
        <dbReference type="EMBL" id="KAK2163277.1"/>
    </source>
</evidence>
<dbReference type="AlphaFoldDB" id="A0AAD9K1Z7"/>
<dbReference type="Proteomes" id="UP001209878">
    <property type="component" value="Unassembled WGS sequence"/>
</dbReference>
<organism evidence="3 4">
    <name type="scientific">Ridgeia piscesae</name>
    <name type="common">Tubeworm</name>
    <dbReference type="NCBI Taxonomy" id="27915"/>
    <lineage>
        <taxon>Eukaryota</taxon>
        <taxon>Metazoa</taxon>
        <taxon>Spiralia</taxon>
        <taxon>Lophotrochozoa</taxon>
        <taxon>Annelida</taxon>
        <taxon>Polychaeta</taxon>
        <taxon>Sedentaria</taxon>
        <taxon>Canalipalpata</taxon>
        <taxon>Sabellida</taxon>
        <taxon>Siboglinidae</taxon>
        <taxon>Ridgeia</taxon>
    </lineage>
</organism>
<dbReference type="PROSITE" id="PS50209">
    <property type="entry name" value="CARD"/>
    <property type="match status" value="1"/>
</dbReference>
<feature type="domain" description="CARD" evidence="2">
    <location>
        <begin position="1"/>
        <end position="62"/>
    </location>
</feature>
<protein>
    <recommendedName>
        <fullName evidence="2">CARD domain-containing protein</fullName>
    </recommendedName>
</protein>
<name>A0AAD9K1Z7_RIDPI</name>
<keyword evidence="4" id="KW-1185">Reference proteome</keyword>
<keyword evidence="1" id="KW-0175">Coiled coil</keyword>
<evidence type="ECO:0000256" key="1">
    <source>
        <dbReference type="SAM" id="Coils"/>
    </source>
</evidence>
<dbReference type="InterPro" id="IPR011029">
    <property type="entry name" value="DEATH-like_dom_sf"/>
</dbReference>
<dbReference type="GO" id="GO:0042981">
    <property type="term" value="P:regulation of apoptotic process"/>
    <property type="evidence" value="ECO:0007669"/>
    <property type="project" value="InterPro"/>
</dbReference>
<dbReference type="SUPFAM" id="SSF47986">
    <property type="entry name" value="DEATH domain"/>
    <property type="match status" value="1"/>
</dbReference>
<evidence type="ECO:0000259" key="2">
    <source>
        <dbReference type="PROSITE" id="PS50209"/>
    </source>
</evidence>
<accession>A0AAD9K1Z7</accession>
<dbReference type="InterPro" id="IPR001315">
    <property type="entry name" value="CARD"/>
</dbReference>
<feature type="coiled-coil region" evidence="1">
    <location>
        <begin position="137"/>
        <end position="164"/>
    </location>
</feature>
<dbReference type="Gene3D" id="1.20.5.170">
    <property type="match status" value="1"/>
</dbReference>
<dbReference type="Gene3D" id="1.10.533.10">
    <property type="entry name" value="Death Domain, Fas"/>
    <property type="match status" value="1"/>
</dbReference>
<sequence length="325" mass="36995">MDDAERRVIRRWKPIIAEHVVVTSELVQSLKECGLLTDDKMRQIIQVGDNESTKTSRLIDVVLSSPLDGAFATLCFVLSRDYGWIARDMDTDARVEKGDIVIDEDVLREAGMLVHRKFGSSKRFCETDKKDMQELLALKLQVSREEWQRENEKLQAALNVSRATVATREARAKKLVRALAGFVKENSDHLTTHAHGMITTSDSLKKSLEDVHKDGLGRLEGALDELLKRFNTVLTHRQMLHQERDKCLKMMEVKDERMPLDAALRGFLQTKRPLEDDLQSLARDLSEKDAAFKRMTTKIFDLESELNEKDDIIESLTAQLGAPPP</sequence>
<gene>
    <name evidence="3" type="ORF">NP493_1469g00021</name>
</gene>